<organism evidence="5 6">
    <name type="scientific">Evansella vedderi</name>
    <dbReference type="NCBI Taxonomy" id="38282"/>
    <lineage>
        <taxon>Bacteria</taxon>
        <taxon>Bacillati</taxon>
        <taxon>Bacillota</taxon>
        <taxon>Bacilli</taxon>
        <taxon>Bacillales</taxon>
        <taxon>Bacillaceae</taxon>
        <taxon>Evansella</taxon>
    </lineage>
</organism>
<proteinExistence type="inferred from homology"/>
<dbReference type="InterPro" id="IPR038404">
    <property type="entry name" value="TRAP_DctP_sf"/>
</dbReference>
<keyword evidence="3 4" id="KW-0732">Signal</keyword>
<feature type="chain" id="PRO_5046824308" evidence="4">
    <location>
        <begin position="29"/>
        <end position="348"/>
    </location>
</feature>
<dbReference type="RefSeq" id="WP_307321049.1">
    <property type="nucleotide sequence ID" value="NZ_JAUSUG010000001.1"/>
</dbReference>
<comment type="similarity">
    <text evidence="1">Belongs to the bacterial solute-binding protein 7 family.</text>
</comment>
<evidence type="ECO:0000313" key="5">
    <source>
        <dbReference type="EMBL" id="MDQ0252997.1"/>
    </source>
</evidence>
<dbReference type="EMBL" id="JAUSUG010000001">
    <property type="protein sequence ID" value="MDQ0252997.1"/>
    <property type="molecule type" value="Genomic_DNA"/>
</dbReference>
<gene>
    <name evidence="5" type="ORF">J2S74_000369</name>
</gene>
<evidence type="ECO:0000256" key="2">
    <source>
        <dbReference type="ARBA" id="ARBA00022448"/>
    </source>
</evidence>
<comment type="caution">
    <text evidence="5">The sequence shown here is derived from an EMBL/GenBank/DDBJ whole genome shotgun (WGS) entry which is preliminary data.</text>
</comment>
<feature type="signal peptide" evidence="4">
    <location>
        <begin position="1"/>
        <end position="28"/>
    </location>
</feature>
<evidence type="ECO:0000256" key="4">
    <source>
        <dbReference type="SAM" id="SignalP"/>
    </source>
</evidence>
<dbReference type="NCBIfam" id="TIGR00787">
    <property type="entry name" value="dctP"/>
    <property type="match status" value="1"/>
</dbReference>
<dbReference type="PROSITE" id="PS51257">
    <property type="entry name" value="PROKAR_LIPOPROTEIN"/>
    <property type="match status" value="1"/>
</dbReference>
<evidence type="ECO:0000313" key="6">
    <source>
        <dbReference type="Proteomes" id="UP001230005"/>
    </source>
</evidence>
<dbReference type="InterPro" id="IPR018389">
    <property type="entry name" value="DctP_fam"/>
</dbReference>
<dbReference type="CDD" id="cd13603">
    <property type="entry name" value="PBP2_TRAP_Siap_TeaA_like"/>
    <property type="match status" value="1"/>
</dbReference>
<dbReference type="PANTHER" id="PTHR33376">
    <property type="match status" value="1"/>
</dbReference>
<dbReference type="InterPro" id="IPR004682">
    <property type="entry name" value="TRAP_DctP"/>
</dbReference>
<dbReference type="Pfam" id="PF03480">
    <property type="entry name" value="DctP"/>
    <property type="match status" value="1"/>
</dbReference>
<dbReference type="PANTHER" id="PTHR33376:SF7">
    <property type="entry name" value="C4-DICARBOXYLATE-BINDING PROTEIN DCTB"/>
    <property type="match status" value="1"/>
</dbReference>
<accession>A0ABT9ZP41</accession>
<keyword evidence="2" id="KW-0813">Transport</keyword>
<reference evidence="5 6" key="1">
    <citation type="submission" date="2023-07" db="EMBL/GenBank/DDBJ databases">
        <title>Genomic Encyclopedia of Type Strains, Phase IV (KMG-IV): sequencing the most valuable type-strain genomes for metagenomic binning, comparative biology and taxonomic classification.</title>
        <authorList>
            <person name="Goeker M."/>
        </authorList>
    </citation>
    <scope>NUCLEOTIDE SEQUENCE [LARGE SCALE GENOMIC DNA]</scope>
    <source>
        <strain evidence="5 6">DSM 9768</strain>
    </source>
</reference>
<protein>
    <submittedName>
        <fullName evidence="5">C4-dicarboxylate-binding protein DctP</fullName>
    </submittedName>
</protein>
<dbReference type="PIRSF" id="PIRSF006470">
    <property type="entry name" value="DctB"/>
    <property type="match status" value="1"/>
</dbReference>
<keyword evidence="6" id="KW-1185">Reference proteome</keyword>
<dbReference type="NCBIfam" id="NF037995">
    <property type="entry name" value="TRAP_S1"/>
    <property type="match status" value="1"/>
</dbReference>
<evidence type="ECO:0000256" key="3">
    <source>
        <dbReference type="ARBA" id="ARBA00022729"/>
    </source>
</evidence>
<evidence type="ECO:0000256" key="1">
    <source>
        <dbReference type="ARBA" id="ARBA00009023"/>
    </source>
</evidence>
<dbReference type="Proteomes" id="UP001230005">
    <property type="component" value="Unassembled WGS sequence"/>
</dbReference>
<dbReference type="Gene3D" id="3.40.190.170">
    <property type="entry name" value="Bacterial extracellular solute-binding protein, family 7"/>
    <property type="match status" value="1"/>
</dbReference>
<sequence>MKNYKGLIYACLLAVIVLFTACSNEGQADQNGEADEETENGATYEWKLGWNSGLEGDTKGEAAIAFKEYVEAESNGRISIEFFPNETYASSPEMIDAVQLGALEMAIPGANELANIIPQYSALSLPFLVETPEEAYAVLDGAVGEQLKELSQDHGFVALTDVDLGFTQITNNARPINTPEDLRGMSIRSPNDVSLIETFRAFGSSVSTMAYTEIYSGLAQGVIDGQFNPLINIYDQNMQEVQDYLAITNHTYYYCYMIINQDVFNSLDAELQEIVRKGAELARDASRAVVEESDAYYLEKAQEDFVEVTYPDLTLFQEAVQPVYEELESVMGAEIINDIQAFLEQYRN</sequence>
<name>A0ABT9ZP41_9BACI</name>